<sequence>MALPPKFAALRFGSASAANTIELYLDFVCPFSKRQFKTVYDSVLPLLSGNESGYGSRVSFIFRPQVQPWHPASTLLAESALAVATLSPAAFWAFADALFTASETFYDSHTVNESRAGTYGRLARVASALEVPEQSFLRALEVEAAKSPAEKGRNEGNSVTGAVKWHVKYARQNGVHVSPTVAFNGVVDGSISSGFSKADWVDWFDKNL</sequence>
<organism evidence="2 3">
    <name type="scientific">Taphrina deformans (strain PYCC 5710 / ATCC 11124 / CBS 356.35 / IMI 108563 / JCM 9778 / NBRC 8474)</name>
    <name type="common">Peach leaf curl fungus</name>
    <name type="synonym">Lalaria deformans</name>
    <dbReference type="NCBI Taxonomy" id="1097556"/>
    <lineage>
        <taxon>Eukaryota</taxon>
        <taxon>Fungi</taxon>
        <taxon>Dikarya</taxon>
        <taxon>Ascomycota</taxon>
        <taxon>Taphrinomycotina</taxon>
        <taxon>Taphrinomycetes</taxon>
        <taxon>Taphrinales</taxon>
        <taxon>Taphrinaceae</taxon>
        <taxon>Taphrina</taxon>
    </lineage>
</organism>
<dbReference type="OrthoDB" id="37297at2759"/>
<gene>
    <name evidence="2" type="ORF">TAPDE_004608</name>
</gene>
<evidence type="ECO:0000313" key="3">
    <source>
        <dbReference type="Proteomes" id="UP000013776"/>
    </source>
</evidence>
<dbReference type="STRING" id="1097556.R4XLN2"/>
<dbReference type="VEuPathDB" id="FungiDB:TAPDE_004608"/>
<proteinExistence type="predicted"/>
<dbReference type="InterPro" id="IPR036249">
    <property type="entry name" value="Thioredoxin-like_sf"/>
</dbReference>
<evidence type="ECO:0000259" key="1">
    <source>
        <dbReference type="Pfam" id="PF13462"/>
    </source>
</evidence>
<name>R4XLN2_TAPDE</name>
<comment type="caution">
    <text evidence="2">The sequence shown here is derived from an EMBL/GenBank/DDBJ whole genome shotgun (WGS) entry which is preliminary data.</text>
</comment>
<dbReference type="InterPro" id="IPR012336">
    <property type="entry name" value="Thioredoxin-like_fold"/>
</dbReference>
<dbReference type="Pfam" id="PF13462">
    <property type="entry name" value="Thioredoxin_4"/>
    <property type="match status" value="1"/>
</dbReference>
<dbReference type="AlphaFoldDB" id="R4XLN2"/>
<protein>
    <recommendedName>
        <fullName evidence="1">Thioredoxin-like fold domain-containing protein</fullName>
    </recommendedName>
</protein>
<dbReference type="EMBL" id="CAHR02000212">
    <property type="protein sequence ID" value="CCG84205.1"/>
    <property type="molecule type" value="Genomic_DNA"/>
</dbReference>
<dbReference type="PANTHER" id="PTHR33875:SF2">
    <property type="entry name" value="ACR183CP"/>
    <property type="match status" value="1"/>
</dbReference>
<dbReference type="PANTHER" id="PTHR33875">
    <property type="entry name" value="OS09G0542200 PROTEIN"/>
    <property type="match status" value="1"/>
</dbReference>
<reference evidence="2 3" key="1">
    <citation type="journal article" date="2013" name="MBio">
        <title>Genome sequencing of the plant pathogen Taphrina deformans, the causal agent of peach leaf curl.</title>
        <authorList>
            <person name="Cisse O.H."/>
            <person name="Almeida J.M.G.C.F."/>
            <person name="Fonseca A."/>
            <person name="Kumar A.A."/>
            <person name="Salojaervi J."/>
            <person name="Overmyer K."/>
            <person name="Hauser P.M."/>
            <person name="Pagni M."/>
        </authorList>
    </citation>
    <scope>NUCLEOTIDE SEQUENCE [LARGE SCALE GENOMIC DNA]</scope>
    <source>
        <strain evidence="3">PYCC 5710 / ATCC 11124 / CBS 356.35 / IMI 108563 / JCM 9778 / NBRC 8474</strain>
    </source>
</reference>
<dbReference type="SUPFAM" id="SSF52833">
    <property type="entry name" value="Thioredoxin-like"/>
    <property type="match status" value="1"/>
</dbReference>
<dbReference type="Gene3D" id="3.40.30.10">
    <property type="entry name" value="Glutaredoxin"/>
    <property type="match status" value="1"/>
</dbReference>
<evidence type="ECO:0000313" key="2">
    <source>
        <dbReference type="EMBL" id="CCG84205.1"/>
    </source>
</evidence>
<keyword evidence="3" id="KW-1185">Reference proteome</keyword>
<dbReference type="eggNOG" id="ENOG502S0CB">
    <property type="taxonomic scope" value="Eukaryota"/>
</dbReference>
<dbReference type="Proteomes" id="UP000013776">
    <property type="component" value="Unassembled WGS sequence"/>
</dbReference>
<dbReference type="CDD" id="cd02972">
    <property type="entry name" value="DsbA_family"/>
    <property type="match status" value="1"/>
</dbReference>
<feature type="domain" description="Thioredoxin-like fold" evidence="1">
    <location>
        <begin position="11"/>
        <end position="186"/>
    </location>
</feature>
<accession>R4XLN2</accession>